<comment type="caution">
    <text evidence="10">The sequence shown here is derived from an EMBL/GenBank/DDBJ whole genome shotgun (WGS) entry which is preliminary data.</text>
</comment>
<organism evidence="10 11">
    <name type="scientific">Littorina saxatilis</name>
    <dbReference type="NCBI Taxonomy" id="31220"/>
    <lineage>
        <taxon>Eukaryota</taxon>
        <taxon>Metazoa</taxon>
        <taxon>Spiralia</taxon>
        <taxon>Lophotrochozoa</taxon>
        <taxon>Mollusca</taxon>
        <taxon>Gastropoda</taxon>
        <taxon>Caenogastropoda</taxon>
        <taxon>Littorinimorpha</taxon>
        <taxon>Littorinoidea</taxon>
        <taxon>Littorinidae</taxon>
        <taxon>Littorina</taxon>
    </lineage>
</organism>
<dbReference type="SUPFAM" id="SSF55331">
    <property type="entry name" value="Tautomerase/MIF"/>
    <property type="match status" value="1"/>
</dbReference>
<evidence type="ECO:0000256" key="3">
    <source>
        <dbReference type="ARBA" id="ARBA00011233"/>
    </source>
</evidence>
<dbReference type="GO" id="GO:0042438">
    <property type="term" value="P:melanin biosynthetic process"/>
    <property type="evidence" value="ECO:0007669"/>
    <property type="project" value="UniProtKB-KW"/>
</dbReference>
<evidence type="ECO:0000256" key="5">
    <source>
        <dbReference type="ARBA" id="ARBA00022990"/>
    </source>
</evidence>
<dbReference type="Gene3D" id="3.30.429.10">
    <property type="entry name" value="Macrophage Migration Inhibitory Factor"/>
    <property type="match status" value="1"/>
</dbReference>
<dbReference type="GO" id="GO:0005737">
    <property type="term" value="C:cytoplasm"/>
    <property type="evidence" value="ECO:0007669"/>
    <property type="project" value="UniProtKB-SubCell"/>
</dbReference>
<dbReference type="GO" id="GO:0033981">
    <property type="term" value="F:D-dopachrome decarboxylase activity"/>
    <property type="evidence" value="ECO:0007669"/>
    <property type="project" value="UniProtKB-EC"/>
</dbReference>
<evidence type="ECO:0000256" key="8">
    <source>
        <dbReference type="ARBA" id="ARBA00037460"/>
    </source>
</evidence>
<gene>
    <name evidence="10" type="ORF">V1264_022674</name>
</gene>
<evidence type="ECO:0000256" key="6">
    <source>
        <dbReference type="ARBA" id="ARBA00023101"/>
    </source>
</evidence>
<keyword evidence="4" id="KW-0963">Cytoplasm</keyword>
<dbReference type="PANTHER" id="PTHR11954">
    <property type="entry name" value="D-DOPACHROME DECARBOXYLASE"/>
    <property type="match status" value="1"/>
</dbReference>
<dbReference type="PANTHER" id="PTHR11954:SF22">
    <property type="entry name" value="D-DOPACHROME DECARBOXYLASE"/>
    <property type="match status" value="1"/>
</dbReference>
<keyword evidence="6" id="KW-0470">Melanin biosynthesis</keyword>
<evidence type="ECO:0000256" key="7">
    <source>
        <dbReference type="ARBA" id="ARBA00023239"/>
    </source>
</evidence>
<evidence type="ECO:0000256" key="1">
    <source>
        <dbReference type="ARBA" id="ARBA00004496"/>
    </source>
</evidence>
<evidence type="ECO:0000313" key="10">
    <source>
        <dbReference type="EMBL" id="KAK7088802.1"/>
    </source>
</evidence>
<accession>A0AAN9FYB5</accession>
<comment type="subcellular location">
    <subcellularLocation>
        <location evidence="1">Cytoplasm</location>
    </subcellularLocation>
</comment>
<dbReference type="EC" id="4.1.1.84" evidence="9"/>
<reference evidence="10 11" key="1">
    <citation type="submission" date="2024-02" db="EMBL/GenBank/DDBJ databases">
        <title>Chromosome-scale genome assembly of the rough periwinkle Littorina saxatilis.</title>
        <authorList>
            <person name="De Jode A."/>
            <person name="Faria R."/>
            <person name="Formenti G."/>
            <person name="Sims Y."/>
            <person name="Smith T.P."/>
            <person name="Tracey A."/>
            <person name="Wood J.M.D."/>
            <person name="Zagrodzka Z.B."/>
            <person name="Johannesson K."/>
            <person name="Butlin R.K."/>
            <person name="Leder E.H."/>
        </authorList>
    </citation>
    <scope>NUCLEOTIDE SEQUENCE [LARGE SCALE GENOMIC DNA]</scope>
    <source>
        <strain evidence="10">Snail1</strain>
        <tissue evidence="10">Muscle</tissue>
    </source>
</reference>
<dbReference type="AlphaFoldDB" id="A0AAN9FYB5"/>
<evidence type="ECO:0000313" key="11">
    <source>
        <dbReference type="Proteomes" id="UP001374579"/>
    </source>
</evidence>
<dbReference type="EMBL" id="JBAMIC010004070">
    <property type="protein sequence ID" value="KAK7088802.1"/>
    <property type="molecule type" value="Genomic_DNA"/>
</dbReference>
<comment type="similarity">
    <text evidence="2">Belongs to the MIF family.</text>
</comment>
<dbReference type="Pfam" id="PF01187">
    <property type="entry name" value="MIF"/>
    <property type="match status" value="1"/>
</dbReference>
<dbReference type="GO" id="GO:0050178">
    <property type="term" value="F:phenylpyruvate tautomerase activity"/>
    <property type="evidence" value="ECO:0007669"/>
    <property type="project" value="TreeGrafter"/>
</dbReference>
<keyword evidence="5" id="KW-0007">Acetylation</keyword>
<evidence type="ECO:0000256" key="9">
    <source>
        <dbReference type="ARBA" id="ARBA00038884"/>
    </source>
</evidence>
<evidence type="ECO:0000256" key="2">
    <source>
        <dbReference type="ARBA" id="ARBA00005851"/>
    </source>
</evidence>
<dbReference type="GO" id="GO:0005615">
    <property type="term" value="C:extracellular space"/>
    <property type="evidence" value="ECO:0007669"/>
    <property type="project" value="TreeGrafter"/>
</dbReference>
<sequence>MPMLFFNTNLKDKDIPADFERKLCEKVGEVLNKPIERITLTINCGLRQMRAGTPDPMVSLEIHSIDVFDKERNPTYSPPLLTFISESLKLPQKRVVILYHDLLAANVGQNTS</sequence>
<comment type="function">
    <text evidence="8">Tautomerization of D-dopachrome with decarboxylation to give 5,6-dihydroxyindole (DHI).</text>
</comment>
<name>A0AAN9FYB5_9CAEN</name>
<keyword evidence="11" id="KW-1185">Reference proteome</keyword>
<dbReference type="InterPro" id="IPR001398">
    <property type="entry name" value="Macrophage_inhib_fac"/>
</dbReference>
<keyword evidence="7" id="KW-0456">Lyase</keyword>
<dbReference type="InterPro" id="IPR014347">
    <property type="entry name" value="Tautomerase/MIF_sf"/>
</dbReference>
<proteinExistence type="inferred from homology"/>
<evidence type="ECO:0000256" key="4">
    <source>
        <dbReference type="ARBA" id="ARBA00022490"/>
    </source>
</evidence>
<comment type="subunit">
    <text evidence="3">Homotrimer.</text>
</comment>
<dbReference type="Proteomes" id="UP001374579">
    <property type="component" value="Unassembled WGS sequence"/>
</dbReference>
<protein>
    <recommendedName>
        <fullName evidence="9">D-dopachrome decarboxylase</fullName>
        <ecNumber evidence="9">4.1.1.84</ecNumber>
    </recommendedName>
</protein>